<proteinExistence type="predicted"/>
<dbReference type="EMBL" id="VOIH02000012">
    <property type="protein sequence ID" value="KAF3432494.1"/>
    <property type="molecule type" value="Genomic_DNA"/>
</dbReference>
<organism evidence="1 2">
    <name type="scientific">Rhamnella rubrinervis</name>
    <dbReference type="NCBI Taxonomy" id="2594499"/>
    <lineage>
        <taxon>Eukaryota</taxon>
        <taxon>Viridiplantae</taxon>
        <taxon>Streptophyta</taxon>
        <taxon>Embryophyta</taxon>
        <taxon>Tracheophyta</taxon>
        <taxon>Spermatophyta</taxon>
        <taxon>Magnoliopsida</taxon>
        <taxon>eudicotyledons</taxon>
        <taxon>Gunneridae</taxon>
        <taxon>Pentapetalae</taxon>
        <taxon>rosids</taxon>
        <taxon>fabids</taxon>
        <taxon>Rosales</taxon>
        <taxon>Rhamnaceae</taxon>
        <taxon>rhamnoid group</taxon>
        <taxon>Rhamneae</taxon>
        <taxon>Rhamnella</taxon>
    </lineage>
</organism>
<protein>
    <submittedName>
        <fullName evidence="1">Uncharacterized protein</fullName>
    </submittedName>
</protein>
<evidence type="ECO:0000313" key="2">
    <source>
        <dbReference type="Proteomes" id="UP000796880"/>
    </source>
</evidence>
<dbReference type="Proteomes" id="UP000796880">
    <property type="component" value="Unassembled WGS sequence"/>
</dbReference>
<gene>
    <name evidence="1" type="ORF">FNV43_RR27234</name>
</gene>
<name>A0A8K0DQN4_9ROSA</name>
<sequence length="242" mass="26956">MAKCKLVIGKMPPKDGPHANEKENKAPSLNQVYKPKQVPLQHIKSNTPSVLTTNTFEVLNTEVTPTHIEDIVHQHDVVPTIMTDISTETAIEVHPSAPDLVAAPNRTDFNTETGKSIWTILESDWIPSHHAMVPRQVTLWADAFGDKDDEPHDNDYADDIQSNIMAMVQFDSFGALIAAQRNLDFVASQPSVSQTIDQNLWYLVERKPGRPKKGETARRLQLSTAGLGLTKPFTRASQYTTH</sequence>
<accession>A0A8K0DQN4</accession>
<dbReference type="AlphaFoldDB" id="A0A8K0DQN4"/>
<comment type="caution">
    <text evidence="1">The sequence shown here is derived from an EMBL/GenBank/DDBJ whole genome shotgun (WGS) entry which is preliminary data.</text>
</comment>
<keyword evidence="2" id="KW-1185">Reference proteome</keyword>
<evidence type="ECO:0000313" key="1">
    <source>
        <dbReference type="EMBL" id="KAF3432494.1"/>
    </source>
</evidence>
<reference evidence="1" key="1">
    <citation type="submission" date="2020-03" db="EMBL/GenBank/DDBJ databases">
        <title>A high-quality chromosome-level genome assembly of a woody plant with both climbing and erect habits, Rhamnella rubrinervis.</title>
        <authorList>
            <person name="Lu Z."/>
            <person name="Yang Y."/>
            <person name="Zhu X."/>
            <person name="Sun Y."/>
        </authorList>
    </citation>
    <scope>NUCLEOTIDE SEQUENCE</scope>
    <source>
        <strain evidence="1">BYM</strain>
        <tissue evidence="1">Leaf</tissue>
    </source>
</reference>